<dbReference type="PANTHER" id="PTHR33376">
    <property type="match status" value="1"/>
</dbReference>
<dbReference type="EMBL" id="QKLW01000003">
    <property type="protein sequence ID" value="PYF82364.1"/>
    <property type="molecule type" value="Genomic_DNA"/>
</dbReference>
<dbReference type="RefSeq" id="WP_110574855.1">
    <property type="nucleotide sequence ID" value="NZ_QKLW01000003.1"/>
</dbReference>
<dbReference type="InterPro" id="IPR038404">
    <property type="entry name" value="TRAP_DctP_sf"/>
</dbReference>
<dbReference type="InterPro" id="IPR018389">
    <property type="entry name" value="DctP_fam"/>
</dbReference>
<gene>
    <name evidence="3" type="ORF">DFP75_103190</name>
</gene>
<name>A0A318V172_9GAMM</name>
<evidence type="ECO:0000313" key="3">
    <source>
        <dbReference type="EMBL" id="PYF82364.1"/>
    </source>
</evidence>
<dbReference type="NCBIfam" id="NF037995">
    <property type="entry name" value="TRAP_S1"/>
    <property type="match status" value="1"/>
</dbReference>
<dbReference type="CDD" id="cd13604">
    <property type="entry name" value="PBP2_TRAP_ketoacid_lactate_like"/>
    <property type="match status" value="1"/>
</dbReference>
<dbReference type="Pfam" id="PF03480">
    <property type="entry name" value="DctP"/>
    <property type="match status" value="1"/>
</dbReference>
<comment type="caution">
    <text evidence="3">The sequence shown here is derived from an EMBL/GenBank/DDBJ whole genome shotgun (WGS) entry which is preliminary data.</text>
</comment>
<evidence type="ECO:0000256" key="2">
    <source>
        <dbReference type="SAM" id="SignalP"/>
    </source>
</evidence>
<dbReference type="AlphaFoldDB" id="A0A318V172"/>
<organism evidence="3 4">
    <name type="scientific">Marinomonas alcarazii</name>
    <dbReference type="NCBI Taxonomy" id="491949"/>
    <lineage>
        <taxon>Bacteria</taxon>
        <taxon>Pseudomonadati</taxon>
        <taxon>Pseudomonadota</taxon>
        <taxon>Gammaproteobacteria</taxon>
        <taxon>Oceanospirillales</taxon>
        <taxon>Oceanospirillaceae</taxon>
        <taxon>Marinomonas</taxon>
    </lineage>
</organism>
<reference evidence="3 4" key="1">
    <citation type="submission" date="2018-06" db="EMBL/GenBank/DDBJ databases">
        <title>Genomic Encyclopedia of Type Strains, Phase III (KMG-III): the genomes of soil and plant-associated and newly described type strains.</title>
        <authorList>
            <person name="Whitman W."/>
        </authorList>
    </citation>
    <scope>NUCLEOTIDE SEQUENCE [LARGE SCALE GENOMIC DNA]</scope>
    <source>
        <strain evidence="3 4">CECT 7730</strain>
    </source>
</reference>
<sequence>MPLKSIPKTLAATLLTTGLAFSVAPTYAETLKVQTSFNASHISLTRLNQVWIPKLKEMTGGDLEIELLPIGSVVSHKETPVAVSMGILDGDLTATSYFAGKDPAYALMGDLIAGYDTPAQIEEFCMQGGGKELLQKMYNKYDPGVHVIGCSSEKREAFVSKVPVRGVADMKGLKVRSPEGLAADVFRRAGAAPVSLPGSEVYTALEKNVIDAADSSAYANNDASGMHKVAKYPIYPGIHSMPFMQFTINEATWNKIDKEDQAALTEWFLSAYADLRTYLDAKDKELVARDKAKGDITVIDWPQSERDDFRKIAKQAWEAFGSASPLATEVYKAHVKFMTEKGLL</sequence>
<keyword evidence="1 2" id="KW-0732">Signal</keyword>
<dbReference type="Proteomes" id="UP000247551">
    <property type="component" value="Unassembled WGS sequence"/>
</dbReference>
<dbReference type="GO" id="GO:0055085">
    <property type="term" value="P:transmembrane transport"/>
    <property type="evidence" value="ECO:0007669"/>
    <property type="project" value="InterPro"/>
</dbReference>
<evidence type="ECO:0000313" key="4">
    <source>
        <dbReference type="Proteomes" id="UP000247551"/>
    </source>
</evidence>
<proteinExistence type="predicted"/>
<protein>
    <submittedName>
        <fullName evidence="3">TRAP-type mannitol/chloroaromatic compound transport system substrate-binding protein</fullName>
    </submittedName>
</protein>
<evidence type="ECO:0000256" key="1">
    <source>
        <dbReference type="ARBA" id="ARBA00022729"/>
    </source>
</evidence>
<feature type="chain" id="PRO_5016276000" evidence="2">
    <location>
        <begin position="29"/>
        <end position="344"/>
    </location>
</feature>
<feature type="signal peptide" evidence="2">
    <location>
        <begin position="1"/>
        <end position="28"/>
    </location>
</feature>
<dbReference type="PANTHER" id="PTHR33376:SF5">
    <property type="entry name" value="EXTRACYTOPLASMIC SOLUTE RECEPTOR PROTEIN"/>
    <property type="match status" value="1"/>
</dbReference>
<dbReference type="Gene3D" id="3.40.190.170">
    <property type="entry name" value="Bacterial extracellular solute-binding protein, family 7"/>
    <property type="match status" value="1"/>
</dbReference>
<keyword evidence="4" id="KW-1185">Reference proteome</keyword>
<accession>A0A318V172</accession>